<evidence type="ECO:0000313" key="5">
    <source>
        <dbReference type="EMBL" id="QDS95864.1"/>
    </source>
</evidence>
<evidence type="ECO:0000259" key="4">
    <source>
        <dbReference type="SMART" id="SM00563"/>
    </source>
</evidence>
<comment type="pathway">
    <text evidence="1">Lipid metabolism.</text>
</comment>
<feature type="domain" description="Phospholipid/glycerol acyltransferase" evidence="4">
    <location>
        <begin position="61"/>
        <end position="189"/>
    </location>
</feature>
<gene>
    <name evidence="5" type="ORF">FF011L_46650</name>
</gene>
<dbReference type="PANTHER" id="PTHR10434:SF40">
    <property type="entry name" value="1-ACYL-SN-GLYCEROL-3-PHOSPHATE ACYLTRANSFERASE"/>
    <property type="match status" value="1"/>
</dbReference>
<dbReference type="InterPro" id="IPR002123">
    <property type="entry name" value="Plipid/glycerol_acylTrfase"/>
</dbReference>
<dbReference type="EMBL" id="CP036262">
    <property type="protein sequence ID" value="QDS95864.1"/>
    <property type="molecule type" value="Genomic_DNA"/>
</dbReference>
<evidence type="ECO:0000256" key="1">
    <source>
        <dbReference type="ARBA" id="ARBA00005189"/>
    </source>
</evidence>
<sequence>MSVIVEKPYQFIPPYRGNAWPTWIQRLHIVDFYLRRKDGIVGYECRNLESVAESLNKRDGILLAPNHCRYSDPLVLGWPARELKQHVYAIASWHLFNKNAFESFAIRRMGAFSLFREGNDRQSLETAIEILNNAERPLIIFPEGTTNRTNDHLQPLLEGVAFLARTAAKRREKQSGGSVVIHPTWIKYVIQGDIHAWANQALSQLEKPLGWQRTNGRTVLQRIERLATGLLSLQEIEYTGSVHPGDLDERRKRLIATLLQRTEAEAGVTPSAEPIPVLHRVRNLRTKLLPRLLATESETEKEKIRHSLREVDMAQQLESYVTGYLVPEECTDTRILETIQRMQEDFLGDVDTSLPLKAIIEFDDAIPVPPSRAPRGQVDPILIELEQRLRVLKDRLQHEARPFVDR</sequence>
<dbReference type="OrthoDB" id="9806008at2"/>
<dbReference type="GO" id="GO:0006654">
    <property type="term" value="P:phosphatidic acid biosynthetic process"/>
    <property type="evidence" value="ECO:0007669"/>
    <property type="project" value="TreeGrafter"/>
</dbReference>
<dbReference type="Pfam" id="PF01553">
    <property type="entry name" value="Acyltransferase"/>
    <property type="match status" value="1"/>
</dbReference>
<dbReference type="KEGG" id="rml:FF011L_46650"/>
<organism evidence="5 6">
    <name type="scientific">Roseimaritima multifibrata</name>
    <dbReference type="NCBI Taxonomy" id="1930274"/>
    <lineage>
        <taxon>Bacteria</taxon>
        <taxon>Pseudomonadati</taxon>
        <taxon>Planctomycetota</taxon>
        <taxon>Planctomycetia</taxon>
        <taxon>Pirellulales</taxon>
        <taxon>Pirellulaceae</taxon>
        <taxon>Roseimaritima</taxon>
    </lineage>
</organism>
<dbReference type="AlphaFoldDB" id="A0A517MLU8"/>
<keyword evidence="6" id="KW-1185">Reference proteome</keyword>
<dbReference type="Proteomes" id="UP000320672">
    <property type="component" value="Chromosome"/>
</dbReference>
<dbReference type="RefSeq" id="WP_145354090.1">
    <property type="nucleotide sequence ID" value="NZ_CP036262.1"/>
</dbReference>
<dbReference type="SUPFAM" id="SSF69593">
    <property type="entry name" value="Glycerol-3-phosphate (1)-acyltransferase"/>
    <property type="match status" value="1"/>
</dbReference>
<dbReference type="SMART" id="SM00563">
    <property type="entry name" value="PlsC"/>
    <property type="match status" value="1"/>
</dbReference>
<name>A0A517MLU8_9BACT</name>
<evidence type="ECO:0000256" key="2">
    <source>
        <dbReference type="ARBA" id="ARBA00022679"/>
    </source>
</evidence>
<dbReference type="CDD" id="cd07989">
    <property type="entry name" value="LPLAT_AGPAT-like"/>
    <property type="match status" value="1"/>
</dbReference>
<evidence type="ECO:0000256" key="3">
    <source>
        <dbReference type="ARBA" id="ARBA00023315"/>
    </source>
</evidence>
<dbReference type="GO" id="GO:0003841">
    <property type="term" value="F:1-acylglycerol-3-phosphate O-acyltransferase activity"/>
    <property type="evidence" value="ECO:0007669"/>
    <property type="project" value="TreeGrafter"/>
</dbReference>
<reference evidence="5 6" key="1">
    <citation type="submission" date="2019-02" db="EMBL/GenBank/DDBJ databases">
        <title>Deep-cultivation of Planctomycetes and their phenomic and genomic characterization uncovers novel biology.</title>
        <authorList>
            <person name="Wiegand S."/>
            <person name="Jogler M."/>
            <person name="Boedeker C."/>
            <person name="Pinto D."/>
            <person name="Vollmers J."/>
            <person name="Rivas-Marin E."/>
            <person name="Kohn T."/>
            <person name="Peeters S.H."/>
            <person name="Heuer A."/>
            <person name="Rast P."/>
            <person name="Oberbeckmann S."/>
            <person name="Bunk B."/>
            <person name="Jeske O."/>
            <person name="Meyerdierks A."/>
            <person name="Storesund J.E."/>
            <person name="Kallscheuer N."/>
            <person name="Luecker S."/>
            <person name="Lage O.M."/>
            <person name="Pohl T."/>
            <person name="Merkel B.J."/>
            <person name="Hornburger P."/>
            <person name="Mueller R.-W."/>
            <person name="Bruemmer F."/>
            <person name="Labrenz M."/>
            <person name="Spormann A.M."/>
            <person name="Op den Camp H."/>
            <person name="Overmann J."/>
            <person name="Amann R."/>
            <person name="Jetten M.S.M."/>
            <person name="Mascher T."/>
            <person name="Medema M.H."/>
            <person name="Devos D.P."/>
            <person name="Kaster A.-K."/>
            <person name="Ovreas L."/>
            <person name="Rohde M."/>
            <person name="Galperin M.Y."/>
            <person name="Jogler C."/>
        </authorList>
    </citation>
    <scope>NUCLEOTIDE SEQUENCE [LARGE SCALE GENOMIC DNA]</scope>
    <source>
        <strain evidence="5 6">FF011L</strain>
    </source>
</reference>
<keyword evidence="3 5" id="KW-0012">Acyltransferase</keyword>
<protein>
    <submittedName>
        <fullName evidence="5">Acyltransferase</fullName>
    </submittedName>
</protein>
<proteinExistence type="predicted"/>
<evidence type="ECO:0000313" key="6">
    <source>
        <dbReference type="Proteomes" id="UP000320672"/>
    </source>
</evidence>
<dbReference type="PANTHER" id="PTHR10434">
    <property type="entry name" value="1-ACYL-SN-GLYCEROL-3-PHOSPHATE ACYLTRANSFERASE"/>
    <property type="match status" value="1"/>
</dbReference>
<accession>A0A517MLU8</accession>
<keyword evidence="2 5" id="KW-0808">Transferase</keyword>